<dbReference type="InterPro" id="IPR052709">
    <property type="entry name" value="Transposase-MT_Hybrid"/>
</dbReference>
<dbReference type="InterPro" id="IPR036397">
    <property type="entry name" value="RNaseH_sf"/>
</dbReference>
<reference evidence="2 3" key="1">
    <citation type="journal article" date="2022" name="Allergy">
        <title>Genome assembly and annotation of Periplaneta americana reveal a comprehensive cockroach allergen profile.</title>
        <authorList>
            <person name="Wang L."/>
            <person name="Xiong Q."/>
            <person name="Saelim N."/>
            <person name="Wang L."/>
            <person name="Nong W."/>
            <person name="Wan A.T."/>
            <person name="Shi M."/>
            <person name="Liu X."/>
            <person name="Cao Q."/>
            <person name="Hui J.H.L."/>
            <person name="Sookrung N."/>
            <person name="Leung T.F."/>
            <person name="Tungtrongchitr A."/>
            <person name="Tsui S.K.W."/>
        </authorList>
    </citation>
    <scope>NUCLEOTIDE SEQUENCE [LARGE SCALE GENOMIC DNA]</scope>
    <source>
        <strain evidence="2">PWHHKU_190912</strain>
    </source>
</reference>
<gene>
    <name evidence="2" type="ORF">ANN_21692</name>
</gene>
<accession>A0ABQ8S658</accession>
<dbReference type="Gene3D" id="3.30.420.10">
    <property type="entry name" value="Ribonuclease H-like superfamily/Ribonuclease H"/>
    <property type="match status" value="1"/>
</dbReference>
<evidence type="ECO:0000313" key="2">
    <source>
        <dbReference type="EMBL" id="KAJ4429523.1"/>
    </source>
</evidence>
<evidence type="ECO:0000256" key="1">
    <source>
        <dbReference type="SAM" id="MobiDB-lite"/>
    </source>
</evidence>
<organism evidence="2 3">
    <name type="scientific">Periplaneta americana</name>
    <name type="common">American cockroach</name>
    <name type="synonym">Blatta americana</name>
    <dbReference type="NCBI Taxonomy" id="6978"/>
    <lineage>
        <taxon>Eukaryota</taxon>
        <taxon>Metazoa</taxon>
        <taxon>Ecdysozoa</taxon>
        <taxon>Arthropoda</taxon>
        <taxon>Hexapoda</taxon>
        <taxon>Insecta</taxon>
        <taxon>Pterygota</taxon>
        <taxon>Neoptera</taxon>
        <taxon>Polyneoptera</taxon>
        <taxon>Dictyoptera</taxon>
        <taxon>Blattodea</taxon>
        <taxon>Blattoidea</taxon>
        <taxon>Blattidae</taxon>
        <taxon>Blattinae</taxon>
        <taxon>Periplaneta</taxon>
    </lineage>
</organism>
<evidence type="ECO:0000313" key="3">
    <source>
        <dbReference type="Proteomes" id="UP001148838"/>
    </source>
</evidence>
<keyword evidence="3" id="KW-1185">Reference proteome</keyword>
<protein>
    <submittedName>
        <fullName evidence="2">Uncharacterized protein</fullName>
    </submittedName>
</protein>
<dbReference type="PANTHER" id="PTHR46060">
    <property type="entry name" value="MARINER MOS1 TRANSPOSASE-LIKE PROTEIN"/>
    <property type="match status" value="1"/>
</dbReference>
<name>A0ABQ8S658_PERAM</name>
<dbReference type="EMBL" id="JAJSOF020000033">
    <property type="protein sequence ID" value="KAJ4429523.1"/>
    <property type="molecule type" value="Genomic_DNA"/>
</dbReference>
<comment type="caution">
    <text evidence="2">The sequence shown here is derived from an EMBL/GenBank/DDBJ whole genome shotgun (WGS) entry which is preliminary data.</text>
</comment>
<dbReference type="Proteomes" id="UP001148838">
    <property type="component" value="Unassembled WGS sequence"/>
</dbReference>
<proteinExistence type="predicted"/>
<feature type="region of interest" description="Disordered" evidence="1">
    <location>
        <begin position="1"/>
        <end position="42"/>
    </location>
</feature>
<sequence length="226" mass="25490">MSPGSSTESYPAFPHLGLRENPGKNLNQVTCPDRKSNPGHLVSRPDALTVTPQSEFSARAAAADHSFIEQPLDGAYIASDSHNISCNMAAYTEIWSSVEMRHVIQCLRLKITSPAQIHCQLVEIYGAKQSFQWEVLDHPPYSLNLAPSNFHHFQPLKKHLGGKRVNTDTAVQQRFMTWLQELDADFLYVGIYALVYRWNNVLTSMVTMLKSNAYQCPTTVYQYISL</sequence>
<dbReference type="PANTHER" id="PTHR46060:SF1">
    <property type="entry name" value="MARINER MOS1 TRANSPOSASE-LIKE PROTEIN"/>
    <property type="match status" value="1"/>
</dbReference>